<feature type="transmembrane region" description="Helical" evidence="3">
    <location>
        <begin position="15"/>
        <end position="38"/>
    </location>
</feature>
<dbReference type="EMBL" id="QZAN01000002">
    <property type="protein sequence ID" value="THW67641.1"/>
    <property type="molecule type" value="Genomic_DNA"/>
</dbReference>
<dbReference type="Proteomes" id="UP000310421">
    <property type="component" value="Unassembled WGS sequence"/>
</dbReference>
<keyword evidence="3" id="KW-0472">Membrane</keyword>
<comment type="caution">
    <text evidence="4">The sequence shown here is derived from an EMBL/GenBank/DDBJ whole genome shotgun (WGS) entry which is preliminary data.</text>
</comment>
<proteinExistence type="predicted"/>
<evidence type="ECO:0000313" key="4">
    <source>
        <dbReference type="EMBL" id="THW67641.1"/>
    </source>
</evidence>
<name>A0A4S8WC23_AURPU</name>
<keyword evidence="3" id="KW-1133">Transmembrane helix</keyword>
<keyword evidence="1" id="KW-0175">Coiled coil</keyword>
<feature type="region of interest" description="Disordered" evidence="2">
    <location>
        <begin position="517"/>
        <end position="572"/>
    </location>
</feature>
<evidence type="ECO:0000256" key="3">
    <source>
        <dbReference type="SAM" id="Phobius"/>
    </source>
</evidence>
<sequence>MIWTINHLPWTALEAYPYISTFLYVFHVLMFLVFIEFVPGIINDVRTSVFCFVRLPFLLVHDVVTSFGDICASREGRAMVKLSHTSYHCLYSALVKLHHRTARAHRKLMGATIAPLVGFVRSTYDISIGRIHTAKLLLRQIIIHDIYMYPNTLSILALTLTLLLLLNVLSVETQLCLVTVLRHGSTFVVFCAYVLSSWASGAEGNTIESITTTEQASSPPVLPASDDTAQEDDGLPAFEDLFAMHLMSEPAPTVKSFIPQLEQLRDSMAASLTNTMICFGEYANTHLYTEATVSAVCADAVSRLSILAADTVTDELDKFIAEIKGSGVESPPSHPLNRKPRFSERVAGIKVQIEQERKEKEEEKQNEAIWEAKRKVMWKEPLVEIRVFRVLLNLNCDEVTELKSCIRHELRFRTVTVSTFDVYYPTTGQKSELLCKKGQAQLGWHLSPSKTTSLIRSSTVFAVALEFPHLFKEPTTLEDFRREWTPNTFGCYPIVPFQFRRDILARMVEICGEEMKKDKSLRAGATDPKPYKKKPAPSPESTSTPAANKRARVEASSTNTGSSLKREHISLE</sequence>
<organism evidence="4 5">
    <name type="scientific">Aureobasidium pullulans</name>
    <name type="common">Black yeast</name>
    <name type="synonym">Pullularia pullulans</name>
    <dbReference type="NCBI Taxonomy" id="5580"/>
    <lineage>
        <taxon>Eukaryota</taxon>
        <taxon>Fungi</taxon>
        <taxon>Dikarya</taxon>
        <taxon>Ascomycota</taxon>
        <taxon>Pezizomycotina</taxon>
        <taxon>Dothideomycetes</taxon>
        <taxon>Dothideomycetidae</taxon>
        <taxon>Dothideales</taxon>
        <taxon>Saccotheciaceae</taxon>
        <taxon>Aureobasidium</taxon>
    </lineage>
</organism>
<gene>
    <name evidence="4" type="ORF">D6D20_00433</name>
</gene>
<evidence type="ECO:0000256" key="1">
    <source>
        <dbReference type="SAM" id="Coils"/>
    </source>
</evidence>
<accession>A0A4S8WC23</accession>
<dbReference type="AlphaFoldDB" id="A0A4S8WC23"/>
<reference evidence="4 5" key="1">
    <citation type="submission" date="2018-10" db="EMBL/GenBank/DDBJ databases">
        <title>Fifty Aureobasidium pullulans genomes reveal a recombining polyextremotolerant generalist.</title>
        <authorList>
            <person name="Gostincar C."/>
            <person name="Turk M."/>
            <person name="Zajc J."/>
            <person name="Gunde-Cimerman N."/>
        </authorList>
    </citation>
    <scope>NUCLEOTIDE SEQUENCE [LARGE SCALE GENOMIC DNA]</scope>
    <source>
        <strain evidence="4 5">EXF-10751</strain>
    </source>
</reference>
<evidence type="ECO:0000256" key="2">
    <source>
        <dbReference type="SAM" id="MobiDB-lite"/>
    </source>
</evidence>
<protein>
    <submittedName>
        <fullName evidence="4">Uncharacterized protein</fullName>
    </submittedName>
</protein>
<feature type="transmembrane region" description="Helical" evidence="3">
    <location>
        <begin position="146"/>
        <end position="169"/>
    </location>
</feature>
<keyword evidence="3" id="KW-0812">Transmembrane</keyword>
<feature type="coiled-coil region" evidence="1">
    <location>
        <begin position="346"/>
        <end position="373"/>
    </location>
</feature>
<evidence type="ECO:0000313" key="5">
    <source>
        <dbReference type="Proteomes" id="UP000310421"/>
    </source>
</evidence>